<keyword evidence="5" id="KW-0472">Membrane</keyword>
<dbReference type="InterPro" id="IPR004960">
    <property type="entry name" value="LipA_acyltrans"/>
</dbReference>
<evidence type="ECO:0000256" key="5">
    <source>
        <dbReference type="ARBA" id="ARBA00023136"/>
    </source>
</evidence>
<dbReference type="Pfam" id="PF03279">
    <property type="entry name" value="Lip_A_acyltrans"/>
    <property type="match status" value="1"/>
</dbReference>
<organism evidence="7 8">
    <name type="scientific">Azospirillum brasilense</name>
    <dbReference type="NCBI Taxonomy" id="192"/>
    <lineage>
        <taxon>Bacteria</taxon>
        <taxon>Pseudomonadati</taxon>
        <taxon>Pseudomonadota</taxon>
        <taxon>Alphaproteobacteria</taxon>
        <taxon>Rhodospirillales</taxon>
        <taxon>Azospirillaceae</taxon>
        <taxon>Azospirillum</taxon>
    </lineage>
</organism>
<accession>A0A4D8QZM0</accession>
<proteinExistence type="predicted"/>
<keyword evidence="2" id="KW-1003">Cell membrane</keyword>
<dbReference type="AlphaFoldDB" id="A0A4D8QZM0"/>
<sequence>MAKPRGPLVSWLTRRVGYPLEAVLVHGFCGLFRALPVDRASALGGWIGRTIGPRLRGTRTARRNLERAFPEKSRAEIDAIIRGMWDNLGRVIAEYPHLDAIGEYGPGGRTEVIGAEHIDALREDGKAGILVSGHFANWEVQSVTSRKMGVELGLVYRAPNNPYVGALLTELRGAASGTHIPKGSDGARTLIRVLTKGGHVGMLIDQKLNDGMPVPFFGRDAMTAPAAAQLALRLGIPLVPARTERLDGARFRITVLPPVEPPNSGDRNADVRILMERLNALLEQWIRERPAEWLWLHRRWPD</sequence>
<evidence type="ECO:0000256" key="3">
    <source>
        <dbReference type="ARBA" id="ARBA00022519"/>
    </source>
</evidence>
<keyword evidence="3" id="KW-0997">Cell inner membrane</keyword>
<evidence type="ECO:0000256" key="6">
    <source>
        <dbReference type="ARBA" id="ARBA00023315"/>
    </source>
</evidence>
<dbReference type="EMBL" id="CP032345">
    <property type="protein sequence ID" value="QCO14514.1"/>
    <property type="molecule type" value="Genomic_DNA"/>
</dbReference>
<evidence type="ECO:0000313" key="7">
    <source>
        <dbReference type="EMBL" id="QCO14514.1"/>
    </source>
</evidence>
<comment type="subcellular location">
    <subcellularLocation>
        <location evidence="1">Cell inner membrane</location>
    </subcellularLocation>
</comment>
<dbReference type="CDD" id="cd07984">
    <property type="entry name" value="LPLAT_LABLAT-like"/>
    <property type="match status" value="1"/>
</dbReference>
<keyword evidence="6 7" id="KW-0012">Acyltransferase</keyword>
<dbReference type="Proteomes" id="UP000298693">
    <property type="component" value="Chromosome"/>
</dbReference>
<dbReference type="NCBIfam" id="NF005120">
    <property type="entry name" value="PRK06553.1"/>
    <property type="match status" value="1"/>
</dbReference>
<gene>
    <name evidence="7" type="ORF">D3869_04325</name>
</gene>
<dbReference type="PIRSF" id="PIRSF026649">
    <property type="entry name" value="MsbB"/>
    <property type="match status" value="1"/>
</dbReference>
<name>A0A4D8QZM0_AZOBR</name>
<dbReference type="GO" id="GO:0016746">
    <property type="term" value="F:acyltransferase activity"/>
    <property type="evidence" value="ECO:0007669"/>
    <property type="project" value="UniProtKB-KW"/>
</dbReference>
<evidence type="ECO:0000256" key="2">
    <source>
        <dbReference type="ARBA" id="ARBA00022475"/>
    </source>
</evidence>
<evidence type="ECO:0000313" key="8">
    <source>
        <dbReference type="Proteomes" id="UP000298693"/>
    </source>
</evidence>
<protein>
    <submittedName>
        <fullName evidence="7">Lipid A biosynthesis lauroyl acyltransferase</fullName>
    </submittedName>
</protein>
<dbReference type="GO" id="GO:0009247">
    <property type="term" value="P:glycolipid biosynthetic process"/>
    <property type="evidence" value="ECO:0007669"/>
    <property type="project" value="UniProtKB-ARBA"/>
</dbReference>
<reference evidence="7 8" key="1">
    <citation type="submission" date="2018-09" db="EMBL/GenBank/DDBJ databases">
        <title>Whole genome based analysis of evolution and adaptive divergence in Indian and Brazilian strains of Azospirillum brasilense.</title>
        <authorList>
            <person name="Singh C."/>
            <person name="Tripathi A.K."/>
        </authorList>
    </citation>
    <scope>NUCLEOTIDE SEQUENCE [LARGE SCALE GENOMIC DNA]</scope>
    <source>
        <strain evidence="7 8">MTCC4039</strain>
    </source>
</reference>
<dbReference type="PANTHER" id="PTHR30606:SF9">
    <property type="entry name" value="LIPID A BIOSYNTHESIS LAUROYLTRANSFERASE"/>
    <property type="match status" value="1"/>
</dbReference>
<dbReference type="GO" id="GO:0005886">
    <property type="term" value="C:plasma membrane"/>
    <property type="evidence" value="ECO:0007669"/>
    <property type="project" value="UniProtKB-SubCell"/>
</dbReference>
<evidence type="ECO:0000256" key="4">
    <source>
        <dbReference type="ARBA" id="ARBA00022679"/>
    </source>
</evidence>
<evidence type="ECO:0000256" key="1">
    <source>
        <dbReference type="ARBA" id="ARBA00004533"/>
    </source>
</evidence>
<keyword evidence="4 7" id="KW-0808">Transferase</keyword>
<dbReference type="PANTHER" id="PTHR30606">
    <property type="entry name" value="LIPID A BIOSYNTHESIS LAUROYL ACYLTRANSFERASE"/>
    <property type="match status" value="1"/>
</dbReference>
<dbReference type="RefSeq" id="WP_137139069.1">
    <property type="nucleotide sequence ID" value="NZ_CP032345.1"/>
</dbReference>